<dbReference type="RefSeq" id="WP_382360291.1">
    <property type="nucleotide sequence ID" value="NZ_JBHLWV010000006.1"/>
</dbReference>
<keyword evidence="1" id="KW-0472">Membrane</keyword>
<sequence>MRDPFAILTEHPNRTLGACATLIVVCAVVAAILTSLWPLTVASIPLAVAGLTYMANSG</sequence>
<dbReference type="EMBL" id="JBHLWV010000006">
    <property type="protein sequence ID" value="MFC0313675.1"/>
    <property type="molecule type" value="Genomic_DNA"/>
</dbReference>
<protein>
    <submittedName>
        <fullName evidence="2">Uncharacterized protein</fullName>
    </submittedName>
</protein>
<feature type="transmembrane region" description="Helical" evidence="1">
    <location>
        <begin position="12"/>
        <end position="33"/>
    </location>
</feature>
<organism evidence="2 3">
    <name type="scientific">Gordonia phosphorivorans</name>
    <dbReference type="NCBI Taxonomy" id="1056982"/>
    <lineage>
        <taxon>Bacteria</taxon>
        <taxon>Bacillati</taxon>
        <taxon>Actinomycetota</taxon>
        <taxon>Actinomycetes</taxon>
        <taxon>Mycobacteriales</taxon>
        <taxon>Gordoniaceae</taxon>
        <taxon>Gordonia</taxon>
    </lineage>
</organism>
<proteinExistence type="predicted"/>
<dbReference type="Proteomes" id="UP001589783">
    <property type="component" value="Unassembled WGS sequence"/>
</dbReference>
<keyword evidence="1" id="KW-0812">Transmembrane</keyword>
<comment type="caution">
    <text evidence="2">The sequence shown here is derived from an EMBL/GenBank/DDBJ whole genome shotgun (WGS) entry which is preliminary data.</text>
</comment>
<reference evidence="2 3" key="1">
    <citation type="submission" date="2024-09" db="EMBL/GenBank/DDBJ databases">
        <authorList>
            <person name="Sun Q."/>
            <person name="Mori K."/>
        </authorList>
    </citation>
    <scope>NUCLEOTIDE SEQUENCE [LARGE SCALE GENOMIC DNA]</scope>
    <source>
        <strain evidence="2 3">CCM 7957</strain>
    </source>
</reference>
<accession>A0ABV6H604</accession>
<evidence type="ECO:0000313" key="3">
    <source>
        <dbReference type="Proteomes" id="UP001589783"/>
    </source>
</evidence>
<keyword evidence="1" id="KW-1133">Transmembrane helix</keyword>
<evidence type="ECO:0000256" key="1">
    <source>
        <dbReference type="SAM" id="Phobius"/>
    </source>
</evidence>
<name>A0ABV6H604_9ACTN</name>
<keyword evidence="3" id="KW-1185">Reference proteome</keyword>
<evidence type="ECO:0000313" key="2">
    <source>
        <dbReference type="EMBL" id="MFC0313675.1"/>
    </source>
</evidence>
<gene>
    <name evidence="2" type="ORF">ACFFJD_02250</name>
</gene>